<evidence type="ECO:0000256" key="5">
    <source>
        <dbReference type="ARBA" id="ARBA00022692"/>
    </source>
</evidence>
<dbReference type="PANTHER" id="PTHR33908:SF11">
    <property type="entry name" value="MEMBRANE PROTEIN"/>
    <property type="match status" value="1"/>
</dbReference>
<evidence type="ECO:0000256" key="8">
    <source>
        <dbReference type="SAM" id="Phobius"/>
    </source>
</evidence>
<comment type="subcellular location">
    <subcellularLocation>
        <location evidence="1">Cell membrane</location>
        <topology evidence="1">Multi-pass membrane protein</topology>
    </subcellularLocation>
</comment>
<dbReference type="GO" id="GO:0016757">
    <property type="term" value="F:glycosyltransferase activity"/>
    <property type="evidence" value="ECO:0007669"/>
    <property type="project" value="UniProtKB-KW"/>
</dbReference>
<evidence type="ECO:0000256" key="1">
    <source>
        <dbReference type="ARBA" id="ARBA00004651"/>
    </source>
</evidence>
<reference evidence="11" key="1">
    <citation type="journal article" date="2019" name="Int. J. Syst. Evol. Microbiol.">
        <title>The Global Catalogue of Microorganisms (GCM) 10K type strain sequencing project: providing services to taxonomists for standard genome sequencing and annotation.</title>
        <authorList>
            <consortium name="The Broad Institute Genomics Platform"/>
            <consortium name="The Broad Institute Genome Sequencing Center for Infectious Disease"/>
            <person name="Wu L."/>
            <person name="Ma J."/>
        </authorList>
    </citation>
    <scope>NUCLEOTIDE SEQUENCE [LARGE SCALE GENOMIC DNA]</scope>
    <source>
        <strain evidence="11">CGMCC 4.7277</strain>
    </source>
</reference>
<evidence type="ECO:0000256" key="7">
    <source>
        <dbReference type="ARBA" id="ARBA00023136"/>
    </source>
</evidence>
<keyword evidence="6 8" id="KW-1133">Transmembrane helix</keyword>
<keyword evidence="3 10" id="KW-0328">Glycosyltransferase</keyword>
<feature type="transmembrane region" description="Helical" evidence="8">
    <location>
        <begin position="200"/>
        <end position="220"/>
    </location>
</feature>
<dbReference type="EMBL" id="JBHSMX010000011">
    <property type="protein sequence ID" value="MFC5520612.1"/>
    <property type="molecule type" value="Genomic_DNA"/>
</dbReference>
<dbReference type="InterPro" id="IPR050297">
    <property type="entry name" value="LipidA_mod_glycosyltrf_83"/>
</dbReference>
<feature type="transmembrane region" description="Helical" evidence="8">
    <location>
        <begin position="308"/>
        <end position="327"/>
    </location>
</feature>
<gene>
    <name evidence="10" type="ORF">ACFPP7_06740</name>
</gene>
<feature type="transmembrane region" description="Helical" evidence="8">
    <location>
        <begin position="248"/>
        <end position="267"/>
    </location>
</feature>
<dbReference type="InterPro" id="IPR038731">
    <property type="entry name" value="RgtA/B/C-like"/>
</dbReference>
<feature type="domain" description="Glycosyltransferase RgtA/B/C/D-like" evidence="9">
    <location>
        <begin position="61"/>
        <end position="199"/>
    </location>
</feature>
<dbReference type="Pfam" id="PF13231">
    <property type="entry name" value="PMT_2"/>
    <property type="match status" value="1"/>
</dbReference>
<feature type="transmembrane region" description="Helical" evidence="8">
    <location>
        <begin position="282"/>
        <end position="301"/>
    </location>
</feature>
<evidence type="ECO:0000259" key="9">
    <source>
        <dbReference type="Pfam" id="PF13231"/>
    </source>
</evidence>
<keyword evidence="11" id="KW-1185">Reference proteome</keyword>
<comment type="caution">
    <text evidence="10">The sequence shown here is derived from an EMBL/GenBank/DDBJ whole genome shotgun (WGS) entry which is preliminary data.</text>
</comment>
<dbReference type="PANTHER" id="PTHR33908">
    <property type="entry name" value="MANNOSYLTRANSFERASE YKCB-RELATED"/>
    <property type="match status" value="1"/>
</dbReference>
<evidence type="ECO:0000256" key="4">
    <source>
        <dbReference type="ARBA" id="ARBA00022679"/>
    </source>
</evidence>
<evidence type="ECO:0000313" key="10">
    <source>
        <dbReference type="EMBL" id="MFC5520612.1"/>
    </source>
</evidence>
<feature type="transmembrane region" description="Helical" evidence="8">
    <location>
        <begin position="20"/>
        <end position="42"/>
    </location>
</feature>
<dbReference type="Proteomes" id="UP001596084">
    <property type="component" value="Unassembled WGS sequence"/>
</dbReference>
<feature type="transmembrane region" description="Helical" evidence="8">
    <location>
        <begin position="84"/>
        <end position="103"/>
    </location>
</feature>
<feature type="transmembrane region" description="Helical" evidence="8">
    <location>
        <begin position="339"/>
        <end position="356"/>
    </location>
</feature>
<sequence length="519" mass="59063">MNAIPQNPPLADFPTTLSRWLLGVGLASLLLRLWIAVTFPVTGDEAFFYWWGVFPAWGYSDHPPMVGWLIALMRATVGDSLLSIRLPVVLLPLGLGAALWWALEPLDRVRAAWAVLFFWLTPLNWLNVLITTDTPLIFWSVLSVAALMRAERREQLDRAAYGLYALSGVFLGCAFLSKYFSVVLGLTYLVYFARYRRERWSGLALMVFCALPAPAINIAYNMSHGWSNIMFNLYNRNEGAQFEWRKPLMYVGMMAYLITPAVLWLALRHRRALLETARTQAPIPRLLACLVVVPLLFFALLSFKKVIGLHWVLSFYPFGFALLAFALPLDKLKTCAKGMAWFAGLHVLVVAGLYMTHLDTWRNTKIYPQIVRSYKTAEILQKVTSPGTVLMADSYTAAVIYAYERRQYTPVFGVGKYHARQDDALVDFSLYQGKTIRVITPDVPNMGEFSPYFESVRQFSITQDGVPFYVVEGTGFKYQAYREGVLGEAYRLFYNIPSWLPMTGCPFCERYCGQLRCSR</sequence>
<accession>A0ABW0Q8X7</accession>
<name>A0ABW0Q8X7_9BURK</name>
<dbReference type="RefSeq" id="WP_068831271.1">
    <property type="nucleotide sequence ID" value="NZ_JBHSMX010000011.1"/>
</dbReference>
<keyword evidence="5 8" id="KW-0812">Transmembrane</keyword>
<evidence type="ECO:0000256" key="3">
    <source>
        <dbReference type="ARBA" id="ARBA00022676"/>
    </source>
</evidence>
<organism evidence="10 11">
    <name type="scientific">Polaromonas jejuensis</name>
    <dbReference type="NCBI Taxonomy" id="457502"/>
    <lineage>
        <taxon>Bacteria</taxon>
        <taxon>Pseudomonadati</taxon>
        <taxon>Pseudomonadota</taxon>
        <taxon>Betaproteobacteria</taxon>
        <taxon>Burkholderiales</taxon>
        <taxon>Comamonadaceae</taxon>
        <taxon>Polaromonas</taxon>
    </lineage>
</organism>
<evidence type="ECO:0000313" key="11">
    <source>
        <dbReference type="Proteomes" id="UP001596084"/>
    </source>
</evidence>
<dbReference type="EC" id="2.4.-.-" evidence="10"/>
<protein>
    <submittedName>
        <fullName evidence="10">ArnT family glycosyltransferase</fullName>
        <ecNumber evidence="10">2.4.-.-</ecNumber>
    </submittedName>
</protein>
<feature type="transmembrane region" description="Helical" evidence="8">
    <location>
        <begin position="123"/>
        <end position="147"/>
    </location>
</feature>
<proteinExistence type="predicted"/>
<evidence type="ECO:0000256" key="2">
    <source>
        <dbReference type="ARBA" id="ARBA00022475"/>
    </source>
</evidence>
<keyword evidence="4 10" id="KW-0808">Transferase</keyword>
<keyword evidence="7 8" id="KW-0472">Membrane</keyword>
<keyword evidence="2" id="KW-1003">Cell membrane</keyword>
<evidence type="ECO:0000256" key="6">
    <source>
        <dbReference type="ARBA" id="ARBA00022989"/>
    </source>
</evidence>